<evidence type="ECO:0000256" key="6">
    <source>
        <dbReference type="PROSITE-ProRule" id="PRU00175"/>
    </source>
</evidence>
<dbReference type="PANTHER" id="PTHR10825">
    <property type="entry name" value="RING FINGER DOMAIN-CONTAINING, POLYCOMB GROUP COMPONENT"/>
    <property type="match status" value="1"/>
</dbReference>
<feature type="domain" description="RING-type" evidence="8">
    <location>
        <begin position="74"/>
        <end position="113"/>
    </location>
</feature>
<protein>
    <recommendedName>
        <fullName evidence="8">RING-type domain-containing protein</fullName>
    </recommendedName>
</protein>
<feature type="compositionally biased region" description="Low complexity" evidence="7">
    <location>
        <begin position="617"/>
        <end position="633"/>
    </location>
</feature>
<dbReference type="Pfam" id="PF16207">
    <property type="entry name" value="RAWUL"/>
    <property type="match status" value="1"/>
</dbReference>
<dbReference type="Gene3D" id="3.10.20.90">
    <property type="entry name" value="Phosphatidylinositol 3-kinase Catalytic Subunit, Chain A, domain 1"/>
    <property type="match status" value="1"/>
</dbReference>
<dbReference type="InterPro" id="IPR032443">
    <property type="entry name" value="RAWUL"/>
</dbReference>
<evidence type="ECO:0000256" key="5">
    <source>
        <dbReference type="ARBA" id="ARBA00023242"/>
    </source>
</evidence>
<evidence type="ECO:0000256" key="2">
    <source>
        <dbReference type="ARBA" id="ARBA00022723"/>
    </source>
</evidence>
<evidence type="ECO:0000256" key="3">
    <source>
        <dbReference type="ARBA" id="ARBA00022771"/>
    </source>
</evidence>
<dbReference type="InterPro" id="IPR013083">
    <property type="entry name" value="Znf_RING/FYVE/PHD"/>
</dbReference>
<feature type="region of interest" description="Disordered" evidence="7">
    <location>
        <begin position="498"/>
        <end position="532"/>
    </location>
</feature>
<keyword evidence="3 6" id="KW-0863">Zinc-finger</keyword>
<dbReference type="EMBL" id="JARPUR010000004">
    <property type="protein sequence ID" value="KAK4877968.1"/>
    <property type="molecule type" value="Genomic_DNA"/>
</dbReference>
<evidence type="ECO:0000313" key="10">
    <source>
        <dbReference type="Proteomes" id="UP001353858"/>
    </source>
</evidence>
<dbReference type="Proteomes" id="UP001353858">
    <property type="component" value="Unassembled WGS sequence"/>
</dbReference>
<dbReference type="Pfam" id="PF13923">
    <property type="entry name" value="zf-C3HC4_2"/>
    <property type="match status" value="1"/>
</dbReference>
<feature type="compositionally biased region" description="Polar residues" evidence="7">
    <location>
        <begin position="666"/>
        <end position="682"/>
    </location>
</feature>
<evidence type="ECO:0000259" key="8">
    <source>
        <dbReference type="PROSITE" id="PS50089"/>
    </source>
</evidence>
<dbReference type="GO" id="GO:0008270">
    <property type="term" value="F:zinc ion binding"/>
    <property type="evidence" value="ECO:0007669"/>
    <property type="project" value="UniProtKB-KW"/>
</dbReference>
<dbReference type="SUPFAM" id="SSF57850">
    <property type="entry name" value="RING/U-box"/>
    <property type="match status" value="1"/>
</dbReference>
<evidence type="ECO:0000256" key="7">
    <source>
        <dbReference type="SAM" id="MobiDB-lite"/>
    </source>
</evidence>
<name>A0AAN7QHH2_9COLE</name>
<reference evidence="10" key="1">
    <citation type="submission" date="2023-01" db="EMBL/GenBank/DDBJ databases">
        <title>Key to firefly adult light organ development and bioluminescence: homeobox transcription factors regulate luciferase expression and transportation to peroxisome.</title>
        <authorList>
            <person name="Fu X."/>
        </authorList>
    </citation>
    <scope>NUCLEOTIDE SEQUENCE [LARGE SCALE GENOMIC DNA]</scope>
</reference>
<gene>
    <name evidence="9" type="ORF">RN001_010474</name>
</gene>
<dbReference type="GO" id="GO:0000122">
    <property type="term" value="P:negative regulation of transcription by RNA polymerase II"/>
    <property type="evidence" value="ECO:0007669"/>
    <property type="project" value="TreeGrafter"/>
</dbReference>
<dbReference type="FunFam" id="3.30.40.10:FF:000033">
    <property type="entry name" value="Polycomb group RING finger protein 3"/>
    <property type="match status" value="1"/>
</dbReference>
<comment type="caution">
    <text evidence="9">The sequence shown here is derived from an EMBL/GenBank/DDBJ whole genome shotgun (WGS) entry which is preliminary data.</text>
</comment>
<proteinExistence type="predicted"/>
<evidence type="ECO:0000313" key="9">
    <source>
        <dbReference type="EMBL" id="KAK4877968.1"/>
    </source>
</evidence>
<feature type="compositionally biased region" description="Basic and acidic residues" evidence="7">
    <location>
        <begin position="593"/>
        <end position="610"/>
    </location>
</feature>
<dbReference type="PROSITE" id="PS00518">
    <property type="entry name" value="ZF_RING_1"/>
    <property type="match status" value="1"/>
</dbReference>
<dbReference type="Gene3D" id="3.30.40.10">
    <property type="entry name" value="Zinc/RING finger domain, C3HC4 (zinc finger)"/>
    <property type="match status" value="1"/>
</dbReference>
<dbReference type="AlphaFoldDB" id="A0AAN7QHH2"/>
<dbReference type="CDD" id="cd17082">
    <property type="entry name" value="RAWUL_PCGF2_like"/>
    <property type="match status" value="1"/>
</dbReference>
<keyword evidence="4" id="KW-0862">Zinc</keyword>
<dbReference type="GO" id="GO:0035102">
    <property type="term" value="C:PRC1 complex"/>
    <property type="evidence" value="ECO:0007669"/>
    <property type="project" value="TreeGrafter"/>
</dbReference>
<keyword evidence="10" id="KW-1185">Reference proteome</keyword>
<accession>A0AAN7QHH2</accession>
<evidence type="ECO:0000256" key="1">
    <source>
        <dbReference type="ARBA" id="ARBA00004123"/>
    </source>
</evidence>
<sequence>MVFYASLIVNRVAFRSLFLVIFFVQFQNETSDFLDVNLTSKTIDLLFRAGNMMDLANKTREKIKLVEINPHLTCSLCKGYYIDATTISECLHSFCRSCIIKFLHEHSYCPICEVIINKAKPNLKLDKTLQDIVYKLVPELFLNEMKRRQRFYENHPDLATKVTPEERGEDTERTIFNPRDTISLSIEYISDDSTPGAILIPQLHEKEVDCNEENSAIKRFLQCPGMCRIEVLKKFIRNKYNVDTNQYYIDILYKRVPLPDHYTLIDIAYIYSWKRNEPMKFFFKITDIKLVTDTFDYLIQPQIKAEKINAEKEYTNITLDRSSNVEIITKIQKVSNKNGLQIGIKITKQAVKKSPPKKELEVKTPVVDVDQEKSQFLKSFQLTAKTTIPPTPVKKAPKRKNPSPIKTEKAKKPKKVVQVQSNPAVQQILTNVNQNGPNLSKIVEGSNDLQALLFDSYKINIPSSLSVTVKNEKDDPTLTFQKPVQNYIEILKIPETQKETKPKEEVKIEETPKTPPPTNKVNAPPTNLVKLNPRTPQTFQKMFEEAIRKPEFNSKFQTVPIIKENTSPASKTPDNKRNILEIATKLYKKTKLEQEKKEKTKKKLQERPLKDFNSYISSKPPVSTPTTSPVQTVTSLHSPSLGLNYTVSVAQTAKPKVSPKLDIEIPSSSTNAKTPTQKQKSPSPVKKDSGSTGSKLNVNIVSSSATEDQPLSPNKLLEKYNIQNLAQLSANFNFPQDLLNSSNQLAALRQAMIYRHFEMQNHQNWLNMNPGPLMQYEKYLKSFSKS</sequence>
<feature type="region of interest" description="Disordered" evidence="7">
    <location>
        <begin position="388"/>
        <end position="414"/>
    </location>
</feature>
<dbReference type="GO" id="GO:1990841">
    <property type="term" value="F:promoter-specific chromatin binding"/>
    <property type="evidence" value="ECO:0007669"/>
    <property type="project" value="TreeGrafter"/>
</dbReference>
<dbReference type="InterPro" id="IPR017907">
    <property type="entry name" value="Znf_RING_CS"/>
</dbReference>
<feature type="compositionally biased region" description="Basic and acidic residues" evidence="7">
    <location>
        <begin position="498"/>
        <end position="512"/>
    </location>
</feature>
<keyword evidence="5" id="KW-0539">Nucleus</keyword>
<evidence type="ECO:0000256" key="4">
    <source>
        <dbReference type="ARBA" id="ARBA00022833"/>
    </source>
</evidence>
<keyword evidence="2" id="KW-0479">Metal-binding</keyword>
<comment type="subcellular location">
    <subcellularLocation>
        <location evidence="1">Nucleus</location>
    </subcellularLocation>
</comment>
<dbReference type="PANTHER" id="PTHR10825:SF29">
    <property type="entry name" value="POLYCOMB GROUP RING FINGER PROTEIN 1"/>
    <property type="match status" value="1"/>
</dbReference>
<dbReference type="InterPro" id="IPR001841">
    <property type="entry name" value="Znf_RING"/>
</dbReference>
<feature type="region of interest" description="Disordered" evidence="7">
    <location>
        <begin position="656"/>
        <end position="696"/>
    </location>
</feature>
<feature type="region of interest" description="Disordered" evidence="7">
    <location>
        <begin position="593"/>
        <end position="633"/>
    </location>
</feature>
<dbReference type="PROSITE" id="PS50089">
    <property type="entry name" value="ZF_RING_2"/>
    <property type="match status" value="1"/>
</dbReference>
<dbReference type="SMART" id="SM00184">
    <property type="entry name" value="RING"/>
    <property type="match status" value="1"/>
</dbReference>
<organism evidence="9 10">
    <name type="scientific">Aquatica leii</name>
    <dbReference type="NCBI Taxonomy" id="1421715"/>
    <lineage>
        <taxon>Eukaryota</taxon>
        <taxon>Metazoa</taxon>
        <taxon>Ecdysozoa</taxon>
        <taxon>Arthropoda</taxon>
        <taxon>Hexapoda</taxon>
        <taxon>Insecta</taxon>
        <taxon>Pterygota</taxon>
        <taxon>Neoptera</taxon>
        <taxon>Endopterygota</taxon>
        <taxon>Coleoptera</taxon>
        <taxon>Polyphaga</taxon>
        <taxon>Elateriformia</taxon>
        <taxon>Elateroidea</taxon>
        <taxon>Lampyridae</taxon>
        <taxon>Luciolinae</taxon>
        <taxon>Aquatica</taxon>
    </lineage>
</organism>